<dbReference type="EMBL" id="QXJM01000030">
    <property type="protein sequence ID" value="RIE03803.1"/>
    <property type="molecule type" value="Genomic_DNA"/>
</dbReference>
<dbReference type="RefSeq" id="WP_119148875.1">
    <property type="nucleotide sequence ID" value="NZ_QXJM01000030.1"/>
</dbReference>
<evidence type="ECO:0000313" key="2">
    <source>
        <dbReference type="EMBL" id="RIE03803.1"/>
    </source>
</evidence>
<dbReference type="AlphaFoldDB" id="A0A398CMC6"/>
<sequence length="250" mass="28284">MPRQQAQEIVVVTRKGVRAECVSWMGWVVQLNILQVADHFGPFGGLEKFIYDFSRKLAGQGDTTAIAVIDKEERHDWGSETIDTALIPRDEEQWLAFAKRYRPDLIVWHTGPATASFVDRLSTLAPVIATVHSPVCPAGTRLFRDKDEICCHPTGAACLMRWYTRRCGTHPEPWLALEAMTRNGKMLKTLRSCDRVYTVSESLSRFIEIEGIKPDRLRIFDNTFGDGTGGARRCLPCKYRETRKSCTCSS</sequence>
<proteinExistence type="predicted"/>
<reference evidence="2 3" key="1">
    <citation type="submission" date="2018-09" db="EMBL/GenBank/DDBJ databases">
        <title>Cohnella cavernae sp. nov., isolated from a karst cave.</title>
        <authorList>
            <person name="Zhu H."/>
        </authorList>
    </citation>
    <scope>NUCLEOTIDE SEQUENCE [LARGE SCALE GENOMIC DNA]</scope>
    <source>
        <strain evidence="2 3">K2E09-144</strain>
    </source>
</reference>
<dbReference type="InterPro" id="IPR028098">
    <property type="entry name" value="Glyco_trans_4-like_N"/>
</dbReference>
<dbReference type="OrthoDB" id="9795068at2"/>
<gene>
    <name evidence="2" type="ORF">D3H35_09625</name>
</gene>
<organism evidence="2 3">
    <name type="scientific">Cohnella faecalis</name>
    <dbReference type="NCBI Taxonomy" id="2315694"/>
    <lineage>
        <taxon>Bacteria</taxon>
        <taxon>Bacillati</taxon>
        <taxon>Bacillota</taxon>
        <taxon>Bacilli</taxon>
        <taxon>Bacillales</taxon>
        <taxon>Paenibacillaceae</taxon>
        <taxon>Cohnella</taxon>
    </lineage>
</organism>
<feature type="domain" description="Glycosyltransferase subfamily 4-like N-terminal" evidence="1">
    <location>
        <begin position="43"/>
        <end position="222"/>
    </location>
</feature>
<name>A0A398CMC6_9BACL</name>
<dbReference type="Gene3D" id="3.40.50.2000">
    <property type="entry name" value="Glycogen Phosphorylase B"/>
    <property type="match status" value="1"/>
</dbReference>
<evidence type="ECO:0000313" key="3">
    <source>
        <dbReference type="Proteomes" id="UP000266340"/>
    </source>
</evidence>
<comment type="caution">
    <text evidence="2">The sequence shown here is derived from an EMBL/GenBank/DDBJ whole genome shotgun (WGS) entry which is preliminary data.</text>
</comment>
<dbReference type="Pfam" id="PF13439">
    <property type="entry name" value="Glyco_transf_4"/>
    <property type="match status" value="1"/>
</dbReference>
<dbReference type="Proteomes" id="UP000266340">
    <property type="component" value="Unassembled WGS sequence"/>
</dbReference>
<accession>A0A398CMC6</accession>
<evidence type="ECO:0000259" key="1">
    <source>
        <dbReference type="Pfam" id="PF13439"/>
    </source>
</evidence>
<protein>
    <recommendedName>
        <fullName evidence="1">Glycosyltransferase subfamily 4-like N-terminal domain-containing protein</fullName>
    </recommendedName>
</protein>
<keyword evidence="3" id="KW-1185">Reference proteome</keyword>
<dbReference type="SUPFAM" id="SSF53756">
    <property type="entry name" value="UDP-Glycosyltransferase/glycogen phosphorylase"/>
    <property type="match status" value="1"/>
</dbReference>